<evidence type="ECO:0000259" key="5">
    <source>
        <dbReference type="PROSITE" id="PS50172"/>
    </source>
</evidence>
<dbReference type="CDD" id="cd06127">
    <property type="entry name" value="DEDDh"/>
    <property type="match status" value="1"/>
</dbReference>
<sequence length="535" mass="58669">MGVQRTPKGFAVVDFETTGINPMGGDRAIEVGIVHVAPDGTLEDEAETLIRVQRDLGAQNLHHIHAADLMDAPDFAGIAAELRDWLDGYVFVAHNAVFDSRFLNAEYNRLGYTTPVDRTTSICTLRLSNRFLGLRSLDDCCRELGIRNTDAHSALGDAHATALLLSGFLHGIPDWEGWRPALRLAAELEWPRIEERPHPWVPRQSHAAHRPASPFLNRLQSGNPGAARYRHHDAAMLDAAADYVALLDKCLIDARLSEHEKNALVDTARELGLTREQCLRIHEQYFADAADEAWIDGRLTDGEERELRQVGALLSIEPDMIDRAIAVPPFSDTATGRHARRHSPAAPHHDADDVSSVQPDSGASPDSGSAPDSGTSVISGTSADAPDQSRIPNKHRKDRKDRNSTHHGRHRSSADAFSGDAQHDVVLGRPVVRSTTPAPMSGRGHGGNGGVRFRLHRGDRVVLTGAMERSRDEWIYTLEGLGLVVWPTVTMQVSLVIAADVDSESTKARKAREYGIPIADEAWLDRAIRNGLIED</sequence>
<dbReference type="EC" id="2.7.7.7" evidence="6"/>
<keyword evidence="3" id="KW-0269">Exonuclease</keyword>
<evidence type="ECO:0000256" key="1">
    <source>
        <dbReference type="ARBA" id="ARBA00022722"/>
    </source>
</evidence>
<dbReference type="InterPro" id="IPR012337">
    <property type="entry name" value="RNaseH-like_sf"/>
</dbReference>
<dbReference type="GO" id="GO:0008408">
    <property type="term" value="F:3'-5' exonuclease activity"/>
    <property type="evidence" value="ECO:0007669"/>
    <property type="project" value="TreeGrafter"/>
</dbReference>
<dbReference type="Pfam" id="PF00929">
    <property type="entry name" value="RNase_T"/>
    <property type="match status" value="1"/>
</dbReference>
<dbReference type="Gene3D" id="3.40.50.10190">
    <property type="entry name" value="BRCT domain"/>
    <property type="match status" value="1"/>
</dbReference>
<dbReference type="RefSeq" id="WP_081885270.1">
    <property type="nucleotide sequence ID" value="NZ_JDTM01000015.1"/>
</dbReference>
<evidence type="ECO:0000256" key="3">
    <source>
        <dbReference type="ARBA" id="ARBA00022839"/>
    </source>
</evidence>
<feature type="compositionally biased region" description="Polar residues" evidence="4">
    <location>
        <begin position="357"/>
        <end position="382"/>
    </location>
</feature>
<protein>
    <submittedName>
        <fullName evidence="6">DnaQ DNA polymerase III alpha subunit</fullName>
        <ecNumber evidence="6">2.7.7.7</ecNumber>
    </submittedName>
</protein>
<evidence type="ECO:0000313" key="6">
    <source>
        <dbReference type="EMBL" id="KFI88154.1"/>
    </source>
</evidence>
<feature type="region of interest" description="Disordered" evidence="4">
    <location>
        <begin position="433"/>
        <end position="452"/>
    </location>
</feature>
<keyword evidence="1" id="KW-0540">Nuclease</keyword>
<dbReference type="SMART" id="SM00479">
    <property type="entry name" value="EXOIII"/>
    <property type="match status" value="1"/>
</dbReference>
<dbReference type="SUPFAM" id="SSF52113">
    <property type="entry name" value="BRCT domain"/>
    <property type="match status" value="1"/>
</dbReference>
<feature type="region of interest" description="Disordered" evidence="4">
    <location>
        <begin position="329"/>
        <end position="425"/>
    </location>
</feature>
<evidence type="ECO:0000313" key="7">
    <source>
        <dbReference type="Proteomes" id="UP000029040"/>
    </source>
</evidence>
<dbReference type="PANTHER" id="PTHR30231">
    <property type="entry name" value="DNA POLYMERASE III SUBUNIT EPSILON"/>
    <property type="match status" value="1"/>
</dbReference>
<dbReference type="SUPFAM" id="SSF53098">
    <property type="entry name" value="Ribonuclease H-like"/>
    <property type="match status" value="1"/>
</dbReference>
<reference evidence="6 7" key="1">
    <citation type="submission" date="2014-03" db="EMBL/GenBank/DDBJ databases">
        <title>Genomics of Bifidobacteria.</title>
        <authorList>
            <person name="Ventura M."/>
            <person name="Milani C."/>
            <person name="Lugli G.A."/>
        </authorList>
    </citation>
    <scope>NUCLEOTIDE SEQUENCE [LARGE SCALE GENOMIC DNA]</scope>
    <source>
        <strain evidence="6 7">LMG 14934</strain>
    </source>
</reference>
<dbReference type="Gene3D" id="3.30.420.10">
    <property type="entry name" value="Ribonuclease H-like superfamily/Ribonuclease H"/>
    <property type="match status" value="1"/>
</dbReference>
<dbReference type="AlphaFoldDB" id="A0A087CY04"/>
<evidence type="ECO:0000256" key="2">
    <source>
        <dbReference type="ARBA" id="ARBA00022801"/>
    </source>
</evidence>
<dbReference type="GO" id="GO:0003887">
    <property type="term" value="F:DNA-directed DNA polymerase activity"/>
    <property type="evidence" value="ECO:0007669"/>
    <property type="project" value="UniProtKB-EC"/>
</dbReference>
<dbReference type="GO" id="GO:0006260">
    <property type="term" value="P:DNA replication"/>
    <property type="evidence" value="ECO:0007669"/>
    <property type="project" value="InterPro"/>
</dbReference>
<dbReference type="PROSITE" id="PS50172">
    <property type="entry name" value="BRCT"/>
    <property type="match status" value="1"/>
</dbReference>
<dbReference type="InterPro" id="IPR036420">
    <property type="entry name" value="BRCT_dom_sf"/>
</dbReference>
<feature type="compositionally biased region" description="Basic residues" evidence="4">
    <location>
        <begin position="392"/>
        <end position="411"/>
    </location>
</feature>
<name>A0A087CY04_9BIFI</name>
<dbReference type="Proteomes" id="UP000029040">
    <property type="component" value="Unassembled WGS sequence"/>
</dbReference>
<keyword evidence="6" id="KW-0808">Transferase</keyword>
<comment type="caution">
    <text evidence="6">The sequence shown here is derived from an EMBL/GenBank/DDBJ whole genome shotgun (WGS) entry which is preliminary data.</text>
</comment>
<dbReference type="InterPro" id="IPR013520">
    <property type="entry name" value="Ribonucl_H"/>
</dbReference>
<organism evidence="6 7">
    <name type="scientific">Bifidobacterium pullorum subsp. saeculare DSM 6531 = LMG 14934</name>
    <dbReference type="NCBI Taxonomy" id="1437611"/>
    <lineage>
        <taxon>Bacteria</taxon>
        <taxon>Bacillati</taxon>
        <taxon>Actinomycetota</taxon>
        <taxon>Actinomycetes</taxon>
        <taxon>Bifidobacteriales</taxon>
        <taxon>Bifidobacteriaceae</taxon>
        <taxon>Bifidobacterium</taxon>
    </lineage>
</organism>
<dbReference type="FunFam" id="3.30.420.10:FF:000045">
    <property type="entry name" value="3'-5' exonuclease DinG"/>
    <property type="match status" value="1"/>
</dbReference>
<dbReference type="InterPro" id="IPR001357">
    <property type="entry name" value="BRCT_dom"/>
</dbReference>
<dbReference type="InterPro" id="IPR006054">
    <property type="entry name" value="DnaQ"/>
</dbReference>
<keyword evidence="2" id="KW-0378">Hydrolase</keyword>
<dbReference type="GO" id="GO:0003677">
    <property type="term" value="F:DNA binding"/>
    <property type="evidence" value="ECO:0007669"/>
    <property type="project" value="InterPro"/>
</dbReference>
<dbReference type="PANTHER" id="PTHR30231:SF4">
    <property type="entry name" value="PROTEIN NEN2"/>
    <property type="match status" value="1"/>
</dbReference>
<dbReference type="Pfam" id="PF00533">
    <property type="entry name" value="BRCT"/>
    <property type="match status" value="1"/>
</dbReference>
<dbReference type="EMBL" id="JGZM01000003">
    <property type="protein sequence ID" value="KFI88154.1"/>
    <property type="molecule type" value="Genomic_DNA"/>
</dbReference>
<proteinExistence type="predicted"/>
<dbReference type="InterPro" id="IPR036397">
    <property type="entry name" value="RNaseH_sf"/>
</dbReference>
<dbReference type="NCBIfam" id="TIGR00573">
    <property type="entry name" value="dnaq"/>
    <property type="match status" value="1"/>
</dbReference>
<keyword evidence="6" id="KW-0548">Nucleotidyltransferase</keyword>
<accession>A0A087CY04</accession>
<feature type="domain" description="BRCT" evidence="5">
    <location>
        <begin position="451"/>
        <end position="535"/>
    </location>
</feature>
<gene>
    <name evidence="6" type="ORF">BSAE_1791</name>
</gene>
<evidence type="ECO:0000256" key="4">
    <source>
        <dbReference type="SAM" id="MobiDB-lite"/>
    </source>
</evidence>